<dbReference type="GeneID" id="25742607"/>
<dbReference type="GO" id="GO:0032021">
    <property type="term" value="C:NELF complex"/>
    <property type="evidence" value="ECO:0007669"/>
    <property type="project" value="TreeGrafter"/>
</dbReference>
<evidence type="ECO:0000256" key="4">
    <source>
        <dbReference type="ARBA" id="ARBA00023015"/>
    </source>
</evidence>
<dbReference type="InterPro" id="IPR006942">
    <property type="entry name" value="TH1"/>
</dbReference>
<keyword evidence="5" id="KW-0804">Transcription</keyword>
<dbReference type="KEGG" id="mng:MNEG_9732"/>
<sequence length="149" mass="15004">MAAAAAAAPTEELLSLEGAMRAPDAIMEPGMAEVVGRYIRAGGKPEEVIESLTTSYEGCAQMAGLVCSWMRLVGAPYAPPGAPSTAGGGGAFDAAPVATAAAAGPGRRGDMPPDEFTLLQVMGRNMGLGAHISGSWRGGGPADEERSSR</sequence>
<evidence type="ECO:0000256" key="5">
    <source>
        <dbReference type="ARBA" id="ARBA00023163"/>
    </source>
</evidence>
<evidence type="ECO:0000256" key="7">
    <source>
        <dbReference type="SAM" id="MobiDB-lite"/>
    </source>
</evidence>
<comment type="subcellular location">
    <subcellularLocation>
        <location evidence="1">Nucleus</location>
    </subcellularLocation>
</comment>
<evidence type="ECO:0000313" key="9">
    <source>
        <dbReference type="Proteomes" id="UP000054498"/>
    </source>
</evidence>
<organism evidence="8 9">
    <name type="scientific">Monoraphidium neglectum</name>
    <dbReference type="NCBI Taxonomy" id="145388"/>
    <lineage>
        <taxon>Eukaryota</taxon>
        <taxon>Viridiplantae</taxon>
        <taxon>Chlorophyta</taxon>
        <taxon>core chlorophytes</taxon>
        <taxon>Chlorophyceae</taxon>
        <taxon>CS clade</taxon>
        <taxon>Sphaeropleales</taxon>
        <taxon>Selenastraceae</taxon>
        <taxon>Monoraphidium</taxon>
    </lineage>
</organism>
<evidence type="ECO:0000256" key="1">
    <source>
        <dbReference type="ARBA" id="ARBA00004123"/>
    </source>
</evidence>
<reference evidence="8 9" key="1">
    <citation type="journal article" date="2013" name="BMC Genomics">
        <title>Reconstruction of the lipid metabolism for the microalga Monoraphidium neglectum from its genome sequence reveals characteristics suitable for biofuel production.</title>
        <authorList>
            <person name="Bogen C."/>
            <person name="Al-Dilaimi A."/>
            <person name="Albersmeier A."/>
            <person name="Wichmann J."/>
            <person name="Grundmann M."/>
            <person name="Rupp O."/>
            <person name="Lauersen K.J."/>
            <person name="Blifernez-Klassen O."/>
            <person name="Kalinowski J."/>
            <person name="Goesmann A."/>
            <person name="Mussgnug J.H."/>
            <person name="Kruse O."/>
        </authorList>
    </citation>
    <scope>NUCLEOTIDE SEQUENCE [LARGE SCALE GENOMIC DNA]</scope>
    <source>
        <strain evidence="8 9">SAG 48.87</strain>
    </source>
</reference>
<comment type="similarity">
    <text evidence="2">Belongs to the NELF-D family.</text>
</comment>
<keyword evidence="3" id="KW-0678">Repressor</keyword>
<dbReference type="Proteomes" id="UP000054498">
    <property type="component" value="Unassembled WGS sequence"/>
</dbReference>
<dbReference type="GO" id="GO:0003723">
    <property type="term" value="F:RNA binding"/>
    <property type="evidence" value="ECO:0007669"/>
    <property type="project" value="TreeGrafter"/>
</dbReference>
<accession>A0A0D2MBJ3</accession>
<evidence type="ECO:0000256" key="3">
    <source>
        <dbReference type="ARBA" id="ARBA00022491"/>
    </source>
</evidence>
<proteinExistence type="inferred from homology"/>
<keyword evidence="6" id="KW-0539">Nucleus</keyword>
<dbReference type="AlphaFoldDB" id="A0A0D2MBJ3"/>
<evidence type="ECO:0000256" key="6">
    <source>
        <dbReference type="ARBA" id="ARBA00023242"/>
    </source>
</evidence>
<evidence type="ECO:0000256" key="2">
    <source>
        <dbReference type="ARBA" id="ARBA00005726"/>
    </source>
</evidence>
<feature type="region of interest" description="Disordered" evidence="7">
    <location>
        <begin position="130"/>
        <end position="149"/>
    </location>
</feature>
<gene>
    <name evidence="8" type="ORF">MNEG_9732</name>
</gene>
<dbReference type="PANTHER" id="PTHR12144">
    <property type="entry name" value="NEGATIVE ELONGATION FACTOR D"/>
    <property type="match status" value="1"/>
</dbReference>
<dbReference type="Pfam" id="PF04858">
    <property type="entry name" value="TH1"/>
    <property type="match status" value="1"/>
</dbReference>
<dbReference type="RefSeq" id="XP_013897251.1">
    <property type="nucleotide sequence ID" value="XM_014041797.1"/>
</dbReference>
<name>A0A0D2MBJ3_9CHLO</name>
<dbReference type="OrthoDB" id="511287at2759"/>
<evidence type="ECO:0000313" key="8">
    <source>
        <dbReference type="EMBL" id="KIY98231.1"/>
    </source>
</evidence>
<protein>
    <submittedName>
        <fullName evidence="8">Uncharacterized protein</fullName>
    </submittedName>
</protein>
<dbReference type="PANTHER" id="PTHR12144:SF0">
    <property type="entry name" value="NEGATIVE ELONGATION FACTOR C_D"/>
    <property type="match status" value="1"/>
</dbReference>
<dbReference type="STRING" id="145388.A0A0D2MBJ3"/>
<dbReference type="GO" id="GO:0034244">
    <property type="term" value="P:negative regulation of transcription elongation by RNA polymerase II"/>
    <property type="evidence" value="ECO:0007669"/>
    <property type="project" value="TreeGrafter"/>
</dbReference>
<dbReference type="EMBL" id="KK102262">
    <property type="protein sequence ID" value="KIY98231.1"/>
    <property type="molecule type" value="Genomic_DNA"/>
</dbReference>
<keyword evidence="9" id="KW-1185">Reference proteome</keyword>
<keyword evidence="4" id="KW-0805">Transcription regulation</keyword>